<dbReference type="AlphaFoldDB" id="A0A977L237"/>
<protein>
    <submittedName>
        <fullName evidence="2">LysM peptidoglycan-binding domain-containing protein</fullName>
    </submittedName>
</protein>
<proteinExistence type="predicted"/>
<dbReference type="CDD" id="cd00118">
    <property type="entry name" value="LysM"/>
    <property type="match status" value="1"/>
</dbReference>
<dbReference type="InterPro" id="IPR036779">
    <property type="entry name" value="LysM_dom_sf"/>
</dbReference>
<feature type="domain" description="LysM" evidence="1">
    <location>
        <begin position="10"/>
        <end position="59"/>
    </location>
</feature>
<dbReference type="SUPFAM" id="SSF54106">
    <property type="entry name" value="LysM domain"/>
    <property type="match status" value="1"/>
</dbReference>
<dbReference type="EMBL" id="CP073041">
    <property type="protein sequence ID" value="UXE64113.1"/>
    <property type="molecule type" value="Genomic_DNA"/>
</dbReference>
<accession>A0A977L237</accession>
<name>A0A977L237_9CYAN</name>
<reference evidence="2" key="1">
    <citation type="submission" date="2021-04" db="EMBL/GenBank/DDBJ databases">
        <title>Genome sequence of Woronichinia naegeliana from Washington state freshwater lake bloom.</title>
        <authorList>
            <person name="Dreher T.W."/>
        </authorList>
    </citation>
    <scope>NUCLEOTIDE SEQUENCE</scope>
    <source>
        <strain evidence="2">WA131</strain>
    </source>
</reference>
<evidence type="ECO:0000313" key="2">
    <source>
        <dbReference type="EMBL" id="UXE64113.1"/>
    </source>
</evidence>
<dbReference type="SMART" id="SM00257">
    <property type="entry name" value="LysM"/>
    <property type="match status" value="1"/>
</dbReference>
<dbReference type="Proteomes" id="UP001065613">
    <property type="component" value="Chromosome"/>
</dbReference>
<dbReference type="PROSITE" id="PS51782">
    <property type="entry name" value="LYSM"/>
    <property type="match status" value="1"/>
</dbReference>
<dbReference type="Gene3D" id="3.10.350.10">
    <property type="entry name" value="LysM domain"/>
    <property type="match status" value="1"/>
</dbReference>
<dbReference type="KEGG" id="wna:KA717_17290"/>
<organism evidence="2">
    <name type="scientific">Woronichinia naegeliana WA131</name>
    <dbReference type="NCBI Taxonomy" id="2824559"/>
    <lineage>
        <taxon>Bacteria</taxon>
        <taxon>Bacillati</taxon>
        <taxon>Cyanobacteriota</taxon>
        <taxon>Cyanophyceae</taxon>
        <taxon>Synechococcales</taxon>
        <taxon>Coelosphaeriaceae</taxon>
        <taxon>Woronichinia</taxon>
    </lineage>
</organism>
<evidence type="ECO:0000259" key="1">
    <source>
        <dbReference type="PROSITE" id="PS51782"/>
    </source>
</evidence>
<gene>
    <name evidence="2" type="ORF">KA717_17290</name>
</gene>
<dbReference type="InterPro" id="IPR018392">
    <property type="entry name" value="LysM"/>
</dbReference>
<sequence>MSRKQGQPPCQHTVESGDTFSNLALAYYGDGSDVNSQRIANANPGVSATGLQIGQQLQIP</sequence>
<dbReference type="Pfam" id="PF01476">
    <property type="entry name" value="LysM"/>
    <property type="match status" value="1"/>
</dbReference>